<protein>
    <recommendedName>
        <fullName evidence="3">DUF4185 domain-containing protein</fullName>
    </recommendedName>
</protein>
<dbReference type="EMBL" id="FZNV01000003">
    <property type="protein sequence ID" value="SNR58403.1"/>
    <property type="molecule type" value="Genomic_DNA"/>
</dbReference>
<dbReference type="PROSITE" id="PS51257">
    <property type="entry name" value="PROKAR_LIPOPROTEIN"/>
    <property type="match status" value="1"/>
</dbReference>
<proteinExistence type="predicted"/>
<dbReference type="RefSeq" id="WP_089261057.1">
    <property type="nucleotide sequence ID" value="NZ_FZNV01000003.1"/>
</dbReference>
<accession>A0ABY1SIV6</accession>
<sequence>MKKITLLLLALVIFSCSDDNVITSPEISIDDEDEKEVEMDDPVDETVSIEDLRIGDLTVNYVNPEISPKDNYMLWIELNTDNGFTGKVWHCGIDPATGDLIPEDGKGFSPFTSNIYARPADWGVDELGVFYIGANLEGAVKLVRPVTPTTGTVEDIAIESSNKRRVFYPSQLPNSNERFVSFIENDVINGFSSSTPQNTNFQLRLLDLKNPENNYLIKEEASAIPNPIAMDVLVPRWIKGSPYLTFGSQDANGQVQATEINAFEPANAPLIITNDAANKVDGHPIRNSDTGEQYFFSGNNGTDKANVYQRMAFGEAFTSLKEIAPVSVHLENPALNQSHEPFIFNGEVYTTFQINEEGVDFFETTFNKPGEIWMAKVSGATTEFTLLSDFDAELCVSEPEPYKGTDSVWIFYSAVDVDPDTPYLKRQFQLRRSTAIRP</sequence>
<evidence type="ECO:0008006" key="3">
    <source>
        <dbReference type="Google" id="ProtNLM"/>
    </source>
</evidence>
<comment type="caution">
    <text evidence="1">The sequence shown here is derived from an EMBL/GenBank/DDBJ whole genome shotgun (WGS) entry which is preliminary data.</text>
</comment>
<name>A0ABY1SIV6_9FLAO</name>
<dbReference type="Proteomes" id="UP000198337">
    <property type="component" value="Unassembled WGS sequence"/>
</dbReference>
<gene>
    <name evidence="1" type="ORF">SAMN04488009_2633</name>
</gene>
<keyword evidence="2" id="KW-1185">Reference proteome</keyword>
<reference evidence="1 2" key="1">
    <citation type="submission" date="2017-06" db="EMBL/GenBank/DDBJ databases">
        <authorList>
            <person name="Varghese N."/>
            <person name="Submissions S."/>
        </authorList>
    </citation>
    <scope>NUCLEOTIDE SEQUENCE [LARGE SCALE GENOMIC DNA]</scope>
    <source>
        <strain evidence="1 2">DSM 19840</strain>
    </source>
</reference>
<organism evidence="1 2">
    <name type="scientific">Maribacter sedimenticola</name>
    <dbReference type="NCBI Taxonomy" id="228956"/>
    <lineage>
        <taxon>Bacteria</taxon>
        <taxon>Pseudomonadati</taxon>
        <taxon>Bacteroidota</taxon>
        <taxon>Flavobacteriia</taxon>
        <taxon>Flavobacteriales</taxon>
        <taxon>Flavobacteriaceae</taxon>
        <taxon>Maribacter</taxon>
    </lineage>
</organism>
<evidence type="ECO:0000313" key="1">
    <source>
        <dbReference type="EMBL" id="SNR58403.1"/>
    </source>
</evidence>
<evidence type="ECO:0000313" key="2">
    <source>
        <dbReference type="Proteomes" id="UP000198337"/>
    </source>
</evidence>